<evidence type="ECO:0000313" key="2">
    <source>
        <dbReference type="EMBL" id="KFD56545.1"/>
    </source>
</evidence>
<feature type="region of interest" description="Disordered" evidence="1">
    <location>
        <begin position="1"/>
        <end position="38"/>
    </location>
</feature>
<feature type="compositionally biased region" description="Basic and acidic residues" evidence="1">
    <location>
        <begin position="1"/>
        <end position="10"/>
    </location>
</feature>
<feature type="compositionally biased region" description="Basic and acidic residues" evidence="1">
    <location>
        <begin position="70"/>
        <end position="85"/>
    </location>
</feature>
<evidence type="ECO:0000313" key="3">
    <source>
        <dbReference type="Proteomes" id="UP000030764"/>
    </source>
</evidence>
<dbReference type="AlphaFoldDB" id="A0A085MH49"/>
<dbReference type="Proteomes" id="UP000030764">
    <property type="component" value="Unassembled WGS sequence"/>
</dbReference>
<gene>
    <name evidence="2" type="ORF">M513_02649</name>
</gene>
<accession>A0A085MH49</accession>
<organism evidence="2 3">
    <name type="scientific">Trichuris suis</name>
    <name type="common">pig whipworm</name>
    <dbReference type="NCBI Taxonomy" id="68888"/>
    <lineage>
        <taxon>Eukaryota</taxon>
        <taxon>Metazoa</taxon>
        <taxon>Ecdysozoa</taxon>
        <taxon>Nematoda</taxon>
        <taxon>Enoplea</taxon>
        <taxon>Dorylaimia</taxon>
        <taxon>Trichinellida</taxon>
        <taxon>Trichuridae</taxon>
        <taxon>Trichuris</taxon>
    </lineage>
</organism>
<evidence type="ECO:0000256" key="1">
    <source>
        <dbReference type="SAM" id="MobiDB-lite"/>
    </source>
</evidence>
<proteinExistence type="predicted"/>
<sequence>MSERKNESEKKRKKQQDHVVILPPEVTPMDKTLKLDGKDKSLKPAIEYAKWPGRTKFIAKEGSQSPNDNQQKDFETPQRKEGEKK</sequence>
<name>A0A085MH49_9BILA</name>
<keyword evidence="3" id="KW-1185">Reference proteome</keyword>
<feature type="region of interest" description="Disordered" evidence="1">
    <location>
        <begin position="57"/>
        <end position="85"/>
    </location>
</feature>
<protein>
    <submittedName>
        <fullName evidence="2">Uncharacterized protein</fullName>
    </submittedName>
</protein>
<reference evidence="2 3" key="1">
    <citation type="journal article" date="2014" name="Nat. Genet.">
        <title>Genome and transcriptome of the porcine whipworm Trichuris suis.</title>
        <authorList>
            <person name="Jex A.R."/>
            <person name="Nejsum P."/>
            <person name="Schwarz E.M."/>
            <person name="Hu L."/>
            <person name="Young N.D."/>
            <person name="Hall R.S."/>
            <person name="Korhonen P.K."/>
            <person name="Liao S."/>
            <person name="Thamsborg S."/>
            <person name="Xia J."/>
            <person name="Xu P."/>
            <person name="Wang S."/>
            <person name="Scheerlinck J.P."/>
            <person name="Hofmann A."/>
            <person name="Sternberg P.W."/>
            <person name="Wang J."/>
            <person name="Gasser R.B."/>
        </authorList>
    </citation>
    <scope>NUCLEOTIDE SEQUENCE [LARGE SCALE GENOMIC DNA]</scope>
    <source>
        <strain evidence="2">DCEP-RM93M</strain>
    </source>
</reference>
<dbReference type="EMBL" id="KL363193">
    <property type="protein sequence ID" value="KFD56545.1"/>
    <property type="molecule type" value="Genomic_DNA"/>
</dbReference>